<organism evidence="2 4">
    <name type="scientific">Polarella glacialis</name>
    <name type="common">Dinoflagellate</name>
    <dbReference type="NCBI Taxonomy" id="89957"/>
    <lineage>
        <taxon>Eukaryota</taxon>
        <taxon>Sar</taxon>
        <taxon>Alveolata</taxon>
        <taxon>Dinophyceae</taxon>
        <taxon>Suessiales</taxon>
        <taxon>Suessiaceae</taxon>
        <taxon>Polarella</taxon>
    </lineage>
</organism>
<evidence type="ECO:0000313" key="4">
    <source>
        <dbReference type="Proteomes" id="UP000654075"/>
    </source>
</evidence>
<keyword evidence="4" id="KW-1185">Reference proteome</keyword>
<dbReference type="EMBL" id="CAJNNV010004346">
    <property type="protein sequence ID" value="CAE8590561.1"/>
    <property type="molecule type" value="Genomic_DNA"/>
</dbReference>
<evidence type="ECO:0000313" key="3">
    <source>
        <dbReference type="EMBL" id="CAE8632565.1"/>
    </source>
</evidence>
<dbReference type="Proteomes" id="UP000654075">
    <property type="component" value="Unassembled WGS sequence"/>
</dbReference>
<accession>A0A813DPI1</accession>
<reference evidence="2" key="1">
    <citation type="submission" date="2021-02" db="EMBL/GenBank/DDBJ databases">
        <authorList>
            <person name="Dougan E. K."/>
            <person name="Rhodes N."/>
            <person name="Thang M."/>
            <person name="Chan C."/>
        </authorList>
    </citation>
    <scope>NUCLEOTIDE SEQUENCE</scope>
</reference>
<dbReference type="EMBL" id="CAJNNV010030455">
    <property type="protein sequence ID" value="CAE8632565.1"/>
    <property type="molecule type" value="Genomic_DNA"/>
</dbReference>
<proteinExistence type="predicted"/>
<evidence type="ECO:0000313" key="2">
    <source>
        <dbReference type="EMBL" id="CAE8590561.1"/>
    </source>
</evidence>
<comment type="caution">
    <text evidence="2">The sequence shown here is derived from an EMBL/GenBank/DDBJ whole genome shotgun (WGS) entry which is preliminary data.</text>
</comment>
<sequence>MGMGMGGMNRGAMMGAGGMNRPGMMGGGMMGGCRPAGAMMGGGMGMGGMKGGMGMTGAGGGAWAGQGEWSSDTVDTTWQAAGSAGSTGYEASAVEEQPAEGDSVLGGEREITSADFFNMFNDDLAGLSDNAAGS</sequence>
<dbReference type="AlphaFoldDB" id="A0A813DPI1"/>
<gene>
    <name evidence="3" type="ORF">PGLA1383_LOCUS48510</name>
    <name evidence="2" type="ORF">PGLA1383_LOCUS9280</name>
</gene>
<evidence type="ECO:0000256" key="1">
    <source>
        <dbReference type="SAM" id="MobiDB-lite"/>
    </source>
</evidence>
<name>A0A813DPI1_POLGL</name>
<protein>
    <submittedName>
        <fullName evidence="2">Uncharacterized protein</fullName>
    </submittedName>
</protein>
<feature type="region of interest" description="Disordered" evidence="1">
    <location>
        <begin position="79"/>
        <end position="105"/>
    </location>
</feature>